<keyword evidence="2 6" id="KW-0645">Protease</keyword>
<dbReference type="InterPro" id="IPR023827">
    <property type="entry name" value="Peptidase_S8_Asp-AS"/>
</dbReference>
<dbReference type="PROSITE" id="PS51257">
    <property type="entry name" value="PROKAR_LIPOPROTEIN"/>
    <property type="match status" value="1"/>
</dbReference>
<keyword evidence="5 6" id="KW-0720">Serine protease</keyword>
<dbReference type="InterPro" id="IPR022398">
    <property type="entry name" value="Peptidase_S8_His-AS"/>
</dbReference>
<comment type="similarity">
    <text evidence="1 6 7">Belongs to the peptidase S8 family.</text>
</comment>
<dbReference type="PRINTS" id="PR00723">
    <property type="entry name" value="SUBTILISIN"/>
</dbReference>
<dbReference type="InterPro" id="IPR023828">
    <property type="entry name" value="Peptidase_S8_Ser-AS"/>
</dbReference>
<dbReference type="EMBL" id="VGJX01000082">
    <property type="protein sequence ID" value="MBM3273942.1"/>
    <property type="molecule type" value="Genomic_DNA"/>
</dbReference>
<evidence type="ECO:0000259" key="10">
    <source>
        <dbReference type="Pfam" id="PF00082"/>
    </source>
</evidence>
<evidence type="ECO:0000256" key="5">
    <source>
        <dbReference type="ARBA" id="ARBA00022825"/>
    </source>
</evidence>
<comment type="caution">
    <text evidence="13">The sequence shown here is derived from an EMBL/GenBank/DDBJ whole genome shotgun (WGS) entry which is preliminary data.</text>
</comment>
<feature type="domain" description="Peptidoglycan binding-like" evidence="11">
    <location>
        <begin position="520"/>
        <end position="562"/>
    </location>
</feature>
<dbReference type="InterPro" id="IPR036366">
    <property type="entry name" value="PGBDSf"/>
</dbReference>
<dbReference type="SUPFAM" id="SSF47090">
    <property type="entry name" value="PGBD-like"/>
    <property type="match status" value="1"/>
</dbReference>
<dbReference type="PROSITE" id="PS00138">
    <property type="entry name" value="SUBTILASE_SER"/>
    <property type="match status" value="1"/>
</dbReference>
<evidence type="ECO:0000259" key="12">
    <source>
        <dbReference type="Pfam" id="PF22148"/>
    </source>
</evidence>
<feature type="active site" description="Charge relay system" evidence="6">
    <location>
        <position position="191"/>
    </location>
</feature>
<dbReference type="InterPro" id="IPR034202">
    <property type="entry name" value="Subtilisin_Carlsberg-like"/>
</dbReference>
<dbReference type="CDD" id="cd07477">
    <property type="entry name" value="Peptidases_S8_Subtilisin_subset"/>
    <property type="match status" value="1"/>
</dbReference>
<dbReference type="Pfam" id="PF22148">
    <property type="entry name" value="Fervidolysin_NPro-like"/>
    <property type="match status" value="1"/>
</dbReference>
<feature type="domain" description="Peptidase S8/S53" evidence="10">
    <location>
        <begin position="185"/>
        <end position="411"/>
    </location>
</feature>
<dbReference type="InterPro" id="IPR015500">
    <property type="entry name" value="Peptidase_S8_subtilisin-rel"/>
</dbReference>
<evidence type="ECO:0000256" key="9">
    <source>
        <dbReference type="SAM" id="SignalP"/>
    </source>
</evidence>
<dbReference type="InterPro" id="IPR036852">
    <property type="entry name" value="Peptidase_S8/S53_dom_sf"/>
</dbReference>
<dbReference type="InterPro" id="IPR050131">
    <property type="entry name" value="Peptidase_S8_subtilisin-like"/>
</dbReference>
<reference evidence="13 14" key="1">
    <citation type="submission" date="2019-03" db="EMBL/GenBank/DDBJ databases">
        <title>Lake Tanganyika Metagenome-Assembled Genomes (MAGs).</title>
        <authorList>
            <person name="Tran P."/>
        </authorList>
    </citation>
    <scope>NUCLEOTIDE SEQUENCE [LARGE SCALE GENOMIC DNA]</scope>
    <source>
        <strain evidence="13">K_DeepCast_65m_m2_236</strain>
    </source>
</reference>
<evidence type="ECO:0000256" key="3">
    <source>
        <dbReference type="ARBA" id="ARBA00022723"/>
    </source>
</evidence>
<dbReference type="PROSITE" id="PS51892">
    <property type="entry name" value="SUBTILASE"/>
    <property type="match status" value="1"/>
</dbReference>
<organism evidence="13 14">
    <name type="scientific">Candidatus Tanganyikabacteria bacterium</name>
    <dbReference type="NCBI Taxonomy" id="2961651"/>
    <lineage>
        <taxon>Bacteria</taxon>
        <taxon>Bacillati</taxon>
        <taxon>Candidatus Sericytochromatia</taxon>
        <taxon>Candidatus Tanganyikabacteria</taxon>
    </lineage>
</organism>
<dbReference type="PANTHER" id="PTHR43806">
    <property type="entry name" value="PEPTIDASE S8"/>
    <property type="match status" value="1"/>
</dbReference>
<dbReference type="GO" id="GO:0004252">
    <property type="term" value="F:serine-type endopeptidase activity"/>
    <property type="evidence" value="ECO:0007669"/>
    <property type="project" value="UniProtKB-UniRule"/>
</dbReference>
<feature type="active site" description="Charge relay system" evidence="6">
    <location>
        <position position="378"/>
    </location>
</feature>
<dbReference type="Proteomes" id="UP000703893">
    <property type="component" value="Unassembled WGS sequence"/>
</dbReference>
<dbReference type="Gene3D" id="3.40.50.200">
    <property type="entry name" value="Peptidase S8/S53 domain"/>
    <property type="match status" value="1"/>
</dbReference>
<dbReference type="InterPro" id="IPR036365">
    <property type="entry name" value="PGBD-like_sf"/>
</dbReference>
<dbReference type="InterPro" id="IPR054399">
    <property type="entry name" value="Fervidolysin-like_N_prodom"/>
</dbReference>
<dbReference type="AlphaFoldDB" id="A0A937X464"/>
<proteinExistence type="inferred from homology"/>
<dbReference type="GO" id="GO:0046872">
    <property type="term" value="F:metal ion binding"/>
    <property type="evidence" value="ECO:0007669"/>
    <property type="project" value="UniProtKB-KW"/>
</dbReference>
<evidence type="ECO:0000259" key="11">
    <source>
        <dbReference type="Pfam" id="PF01471"/>
    </source>
</evidence>
<evidence type="ECO:0000256" key="1">
    <source>
        <dbReference type="ARBA" id="ARBA00011073"/>
    </source>
</evidence>
<keyword evidence="3" id="KW-0479">Metal-binding</keyword>
<accession>A0A937X464</accession>
<dbReference type="PROSITE" id="PS00136">
    <property type="entry name" value="SUBTILASE_ASP"/>
    <property type="match status" value="1"/>
</dbReference>
<dbReference type="GO" id="GO:0006508">
    <property type="term" value="P:proteolysis"/>
    <property type="evidence" value="ECO:0007669"/>
    <property type="project" value="UniProtKB-KW"/>
</dbReference>
<gene>
    <name evidence="13" type="ORF">FJZ00_02225</name>
</gene>
<name>A0A937X464_9BACT</name>
<keyword evidence="4 6" id="KW-0378">Hydrolase</keyword>
<feature type="signal peptide" evidence="9">
    <location>
        <begin position="1"/>
        <end position="23"/>
    </location>
</feature>
<feature type="non-terminal residue" evidence="13">
    <location>
        <position position="562"/>
    </location>
</feature>
<protein>
    <submittedName>
        <fullName evidence="13">S8 family serine peptidase</fullName>
    </submittedName>
</protein>
<feature type="compositionally biased region" description="Pro residues" evidence="8">
    <location>
        <begin position="461"/>
        <end position="474"/>
    </location>
</feature>
<feature type="compositionally biased region" description="Gly residues" evidence="8">
    <location>
        <begin position="448"/>
        <end position="459"/>
    </location>
</feature>
<dbReference type="PROSITE" id="PS00137">
    <property type="entry name" value="SUBTILASE_HIS"/>
    <property type="match status" value="1"/>
</dbReference>
<keyword evidence="9" id="KW-0732">Signal</keyword>
<evidence type="ECO:0000256" key="8">
    <source>
        <dbReference type="SAM" id="MobiDB-lite"/>
    </source>
</evidence>
<evidence type="ECO:0000256" key="4">
    <source>
        <dbReference type="ARBA" id="ARBA00022801"/>
    </source>
</evidence>
<dbReference type="Pfam" id="PF01471">
    <property type="entry name" value="PG_binding_1"/>
    <property type="match status" value="1"/>
</dbReference>
<dbReference type="PANTHER" id="PTHR43806:SF11">
    <property type="entry name" value="CEREVISIN-RELATED"/>
    <property type="match status" value="1"/>
</dbReference>
<dbReference type="SUPFAM" id="SSF52743">
    <property type="entry name" value="Subtilisin-like"/>
    <property type="match status" value="1"/>
</dbReference>
<evidence type="ECO:0000256" key="2">
    <source>
        <dbReference type="ARBA" id="ARBA00022670"/>
    </source>
</evidence>
<evidence type="ECO:0000313" key="13">
    <source>
        <dbReference type="EMBL" id="MBM3273942.1"/>
    </source>
</evidence>
<dbReference type="InterPro" id="IPR002477">
    <property type="entry name" value="Peptidoglycan-bd-like"/>
</dbReference>
<feature type="domain" description="Fervidolysin-like N-terminal prodomain" evidence="12">
    <location>
        <begin position="80"/>
        <end position="144"/>
    </location>
</feature>
<feature type="region of interest" description="Disordered" evidence="8">
    <location>
        <begin position="434"/>
        <end position="474"/>
    </location>
</feature>
<dbReference type="InterPro" id="IPR000209">
    <property type="entry name" value="Peptidase_S8/S53_dom"/>
</dbReference>
<feature type="chain" id="PRO_5037682820" evidence="9">
    <location>
        <begin position="24"/>
        <end position="562"/>
    </location>
</feature>
<sequence>MLTVRAIRSAAVLALTASLAACVAPVGGGHFAALPKPGDAAGGMATRDIPQPKPEELKIILSQTESKGLKEASAVTLPPPAHPAVSGEVLVKFRDGKTHDLAGAEKIRDIGLPGLALYRVKGGTYGESLAAWQNDPRIAYAEPNYKLKAYASDGPDDPKMADVWGYYWIRAHKLWLAGYKVTHPIKVGVVDTGIDYNHEDLSGAVIKGANTVGKNRDPFDDHGHGTHVAGVIGAKENGKGIAGVAAGAQLYAVKALDKTGEGPEADIATGLLDAVNAGCKVVNMSLGGPLDIQSLRDAVAEANRRGTLVVVAAGNAGNDDEDQFPASYPEAFAVGATMPDDSRAFFSNGGAFVDIAAPGVLIMSTLPGNQYDYLDGTSMAAPHVAGAAALLMSRHPELSVAQVKSVLQSTTMPTSGWNKSKVGAINIRAAFEKVENKTIGPPDRTPGGNPGGSPGGNPGGNPTPGPVYTPPPPPPLTQWFRAIAIAYNLLPTQENVNAFMEEVSMYERNGTLGPGSSQTAAVRDLQRALAKFGHNVTVSGNFDEATGLAVIAYKKARGLHQT</sequence>
<evidence type="ECO:0000256" key="6">
    <source>
        <dbReference type="PROSITE-ProRule" id="PRU01240"/>
    </source>
</evidence>
<evidence type="ECO:0000313" key="14">
    <source>
        <dbReference type="Proteomes" id="UP000703893"/>
    </source>
</evidence>
<dbReference type="Pfam" id="PF00082">
    <property type="entry name" value="Peptidase_S8"/>
    <property type="match status" value="1"/>
</dbReference>
<evidence type="ECO:0000256" key="7">
    <source>
        <dbReference type="RuleBase" id="RU003355"/>
    </source>
</evidence>
<dbReference type="Gene3D" id="1.10.101.10">
    <property type="entry name" value="PGBD-like superfamily/PGBD"/>
    <property type="match status" value="1"/>
</dbReference>
<feature type="active site" description="Charge relay system" evidence="6">
    <location>
        <position position="224"/>
    </location>
</feature>